<dbReference type="SMART" id="SM00850">
    <property type="entry name" value="LytTR"/>
    <property type="match status" value="1"/>
</dbReference>
<dbReference type="AlphaFoldDB" id="A0A7G9G8G1"/>
<dbReference type="GO" id="GO:0003677">
    <property type="term" value="F:DNA binding"/>
    <property type="evidence" value="ECO:0007669"/>
    <property type="project" value="InterPro"/>
</dbReference>
<dbReference type="PANTHER" id="PTHR37299">
    <property type="entry name" value="TRANSCRIPTIONAL REGULATOR-RELATED"/>
    <property type="match status" value="1"/>
</dbReference>
<organism evidence="2 3">
    <name type="scientific">Wansuia hejianensis</name>
    <dbReference type="NCBI Taxonomy" id="2763667"/>
    <lineage>
        <taxon>Bacteria</taxon>
        <taxon>Bacillati</taxon>
        <taxon>Bacillota</taxon>
        <taxon>Clostridia</taxon>
        <taxon>Lachnospirales</taxon>
        <taxon>Lachnospiraceae</taxon>
        <taxon>Wansuia</taxon>
    </lineage>
</organism>
<dbReference type="Pfam" id="PF04397">
    <property type="entry name" value="LytTR"/>
    <property type="match status" value="1"/>
</dbReference>
<accession>A0A7G9G8G1</accession>
<feature type="domain" description="HTH LytTR-type" evidence="1">
    <location>
        <begin position="44"/>
        <end position="148"/>
    </location>
</feature>
<protein>
    <submittedName>
        <fullName evidence="2">LytTR family transcriptional regulator</fullName>
    </submittedName>
</protein>
<dbReference type="EMBL" id="CP060635">
    <property type="protein sequence ID" value="QNM07093.1"/>
    <property type="molecule type" value="Genomic_DNA"/>
</dbReference>
<dbReference type="PANTHER" id="PTHR37299:SF4">
    <property type="entry name" value="TRANSCRIPTIONAL REGULATOR"/>
    <property type="match status" value="1"/>
</dbReference>
<proteinExistence type="predicted"/>
<keyword evidence="3" id="KW-1185">Reference proteome</keyword>
<sequence length="153" mass="18470">MKIRIELDESLTEEEVVIYCRQLGHTVLEIQRMVSDIIEKKKRFPLYQKDKEFYIPLENVLFFETAEKGICAHTAEEVYQVRYKLYELEKMLPGIFMRVSKSTILNTGKIYSLERKLPMPCVVQFQNSHKQVFVSRYYYKPLQNRLEEERYLK</sequence>
<evidence type="ECO:0000313" key="2">
    <source>
        <dbReference type="EMBL" id="QNM07093.1"/>
    </source>
</evidence>
<gene>
    <name evidence="2" type="ORF">H9Q79_08945</name>
</gene>
<dbReference type="InterPro" id="IPR007492">
    <property type="entry name" value="LytTR_DNA-bd_dom"/>
</dbReference>
<dbReference type="RefSeq" id="WP_118643475.1">
    <property type="nucleotide sequence ID" value="NZ_CP060635.1"/>
</dbReference>
<dbReference type="KEGG" id="whj:H9Q79_08945"/>
<dbReference type="Proteomes" id="UP000515860">
    <property type="component" value="Chromosome"/>
</dbReference>
<dbReference type="InterPro" id="IPR046947">
    <property type="entry name" value="LytR-like"/>
</dbReference>
<dbReference type="Gene3D" id="2.40.50.1020">
    <property type="entry name" value="LytTr DNA-binding domain"/>
    <property type="match status" value="1"/>
</dbReference>
<evidence type="ECO:0000313" key="3">
    <source>
        <dbReference type="Proteomes" id="UP000515860"/>
    </source>
</evidence>
<name>A0A7G9G8G1_9FIRM</name>
<dbReference type="GO" id="GO:0000156">
    <property type="term" value="F:phosphorelay response regulator activity"/>
    <property type="evidence" value="ECO:0007669"/>
    <property type="project" value="InterPro"/>
</dbReference>
<evidence type="ECO:0000259" key="1">
    <source>
        <dbReference type="PROSITE" id="PS50930"/>
    </source>
</evidence>
<reference evidence="2 3" key="1">
    <citation type="submission" date="2020-08" db="EMBL/GenBank/DDBJ databases">
        <authorList>
            <person name="Liu C."/>
            <person name="Sun Q."/>
        </authorList>
    </citation>
    <scope>NUCLEOTIDE SEQUENCE [LARGE SCALE GENOMIC DNA]</scope>
    <source>
        <strain evidence="2 3">NSJ-29</strain>
    </source>
</reference>
<dbReference type="PROSITE" id="PS50930">
    <property type="entry name" value="HTH_LYTTR"/>
    <property type="match status" value="1"/>
</dbReference>